<organism evidence="1 2">
    <name type="scientific">Pseudomonas soli</name>
    <dbReference type="NCBI Taxonomy" id="1306993"/>
    <lineage>
        <taxon>Bacteria</taxon>
        <taxon>Pseudomonadati</taxon>
        <taxon>Pseudomonadota</taxon>
        <taxon>Gammaproteobacteria</taxon>
        <taxon>Pseudomonadales</taxon>
        <taxon>Pseudomonadaceae</taxon>
        <taxon>Pseudomonas</taxon>
    </lineage>
</organism>
<sequence length="129" mass="14113">MNTRHLLILGLLLPTLAGCIPTLPELMAGNQWQGRDAKQAIDFFGPPMRMEPLPGGTGVQLGWYRDTTYVQKEVVGSTAEMQGNVMVHTNYWDDVAHPGGCTILMSVNKARQINDFSTKGRCNGVNLAP</sequence>
<name>A0A1H9DN60_9PSED</name>
<dbReference type="Proteomes" id="UP000199221">
    <property type="component" value="Unassembled WGS sequence"/>
</dbReference>
<evidence type="ECO:0000313" key="2">
    <source>
        <dbReference type="Proteomes" id="UP000199221"/>
    </source>
</evidence>
<evidence type="ECO:0008006" key="3">
    <source>
        <dbReference type="Google" id="ProtNLM"/>
    </source>
</evidence>
<proteinExistence type="predicted"/>
<evidence type="ECO:0000313" key="1">
    <source>
        <dbReference type="EMBL" id="SEQ14148.1"/>
    </source>
</evidence>
<protein>
    <recommendedName>
        <fullName evidence="3">Lipoprotein</fullName>
    </recommendedName>
</protein>
<reference evidence="1 2" key="1">
    <citation type="submission" date="2016-10" db="EMBL/GenBank/DDBJ databases">
        <authorList>
            <person name="de Groot N.N."/>
        </authorList>
    </citation>
    <scope>NUCLEOTIDE SEQUENCE [LARGE SCALE GENOMIC DNA]</scope>
    <source>
        <strain evidence="1 2">LMG 27941</strain>
    </source>
</reference>
<dbReference type="AlphaFoldDB" id="A0A1H9DN60"/>
<dbReference type="PROSITE" id="PS51257">
    <property type="entry name" value="PROKAR_LIPOPROTEIN"/>
    <property type="match status" value="1"/>
</dbReference>
<accession>A0A1H9DN60</accession>
<dbReference type="EMBL" id="FOEQ01000002">
    <property type="protein sequence ID" value="SEQ14148.1"/>
    <property type="molecule type" value="Genomic_DNA"/>
</dbReference>
<dbReference type="RefSeq" id="WP_094010399.1">
    <property type="nucleotide sequence ID" value="NZ_FOEQ01000002.1"/>
</dbReference>
<gene>
    <name evidence="1" type="ORF">SAMN05216230_10236</name>
</gene>